<dbReference type="RefSeq" id="WP_345917715.1">
    <property type="nucleotide sequence ID" value="NZ_JBDIVE010000001.1"/>
</dbReference>
<dbReference type="Pfam" id="PF01370">
    <property type="entry name" value="Epimerase"/>
    <property type="match status" value="1"/>
</dbReference>
<dbReference type="InterPro" id="IPR001509">
    <property type="entry name" value="Epimerase_deHydtase"/>
</dbReference>
<keyword evidence="5" id="KW-1185">Reference proteome</keyword>
<evidence type="ECO:0000313" key="5">
    <source>
        <dbReference type="Proteomes" id="UP001410394"/>
    </source>
</evidence>
<feature type="domain" description="NAD-dependent epimerase/dehydratase" evidence="3">
    <location>
        <begin position="10"/>
        <end position="169"/>
    </location>
</feature>
<sequence length="289" mass="31694">MTDKPAFGTILLTGAAGKLGSVLREPLAALCSTLRLSDLRPLTQACSAKEEFIACDLAQTAEVQALMQGVELLVHFGGVAHEQAFERIAAANLIGLYNLYDAALTHGVRRVVFASSNHVNGFSRIDEATTPASPPRPDSLYGVSKVYGEALARYYFDRHGIETVCLRIGSCLPEPKSPRCLQAWLSHRDLIELVRCAATAPQAGFAVVWGISDNQQACWQGDDAERIGYQPQDCAEPWREQVERARPEMLSDPRMRFQGGSIVSRDYRKPATLFPHPAPALPAWDDSKD</sequence>
<keyword evidence="2" id="KW-0119">Carbohydrate metabolism</keyword>
<dbReference type="PANTHER" id="PTHR43103">
    <property type="entry name" value="NUCLEOSIDE-DIPHOSPHATE-SUGAR EPIMERASE"/>
    <property type="match status" value="1"/>
</dbReference>
<reference evidence="4 5" key="1">
    <citation type="journal article" date="2018" name="Int. J. Syst. Evol. Microbiol.">
        <title>Uliginosibacterium sediminicola sp. nov., isolated from freshwater sediment.</title>
        <authorList>
            <person name="Hwang W.M."/>
            <person name="Kim S.M."/>
            <person name="Kang K."/>
            <person name="Ahn T.Y."/>
        </authorList>
    </citation>
    <scope>NUCLEOTIDE SEQUENCE [LARGE SCALE GENOMIC DNA]</scope>
    <source>
        <strain evidence="4 5">M1-21</strain>
    </source>
</reference>
<gene>
    <name evidence="4" type="ORF">ABDB84_00555</name>
</gene>
<evidence type="ECO:0000256" key="2">
    <source>
        <dbReference type="ARBA" id="ARBA00023277"/>
    </source>
</evidence>
<dbReference type="EMBL" id="JBDIVE010000001">
    <property type="protein sequence ID" value="MEN3066945.1"/>
    <property type="molecule type" value="Genomic_DNA"/>
</dbReference>
<accession>A0ABU9YT99</accession>
<keyword evidence="1" id="KW-0521">NADP</keyword>
<name>A0ABU9YT99_9RHOO</name>
<dbReference type="Proteomes" id="UP001410394">
    <property type="component" value="Unassembled WGS sequence"/>
</dbReference>
<dbReference type="Gene3D" id="3.40.50.720">
    <property type="entry name" value="NAD(P)-binding Rossmann-like Domain"/>
    <property type="match status" value="1"/>
</dbReference>
<dbReference type="CDD" id="cd08946">
    <property type="entry name" value="SDR_e"/>
    <property type="match status" value="1"/>
</dbReference>
<organism evidence="4 5">
    <name type="scientific">Uliginosibacterium sediminicola</name>
    <dbReference type="NCBI Taxonomy" id="2024550"/>
    <lineage>
        <taxon>Bacteria</taxon>
        <taxon>Pseudomonadati</taxon>
        <taxon>Pseudomonadota</taxon>
        <taxon>Betaproteobacteria</taxon>
        <taxon>Rhodocyclales</taxon>
        <taxon>Zoogloeaceae</taxon>
        <taxon>Uliginosibacterium</taxon>
    </lineage>
</organism>
<dbReference type="InterPro" id="IPR036291">
    <property type="entry name" value="NAD(P)-bd_dom_sf"/>
</dbReference>
<protein>
    <submittedName>
        <fullName evidence="4">NAD(P)-dependent oxidoreductase</fullName>
    </submittedName>
</protein>
<evidence type="ECO:0000259" key="3">
    <source>
        <dbReference type="Pfam" id="PF01370"/>
    </source>
</evidence>
<comment type="caution">
    <text evidence="4">The sequence shown here is derived from an EMBL/GenBank/DDBJ whole genome shotgun (WGS) entry which is preliminary data.</text>
</comment>
<dbReference type="PANTHER" id="PTHR43103:SF3">
    <property type="entry name" value="ADP-L-GLYCERO-D-MANNO-HEPTOSE-6-EPIMERASE"/>
    <property type="match status" value="1"/>
</dbReference>
<evidence type="ECO:0000256" key="1">
    <source>
        <dbReference type="ARBA" id="ARBA00022857"/>
    </source>
</evidence>
<evidence type="ECO:0000313" key="4">
    <source>
        <dbReference type="EMBL" id="MEN3066945.1"/>
    </source>
</evidence>
<proteinExistence type="predicted"/>
<dbReference type="SUPFAM" id="SSF51735">
    <property type="entry name" value="NAD(P)-binding Rossmann-fold domains"/>
    <property type="match status" value="1"/>
</dbReference>